<gene>
    <name evidence="3" type="ORF">VE01_05114</name>
</gene>
<evidence type="ECO:0000313" key="3">
    <source>
        <dbReference type="EMBL" id="OBT97806.1"/>
    </source>
</evidence>
<feature type="signal peptide" evidence="1">
    <location>
        <begin position="1"/>
        <end position="18"/>
    </location>
</feature>
<dbReference type="Pfam" id="PF01464">
    <property type="entry name" value="SLT"/>
    <property type="match status" value="1"/>
</dbReference>
<dbReference type="EMBL" id="KV460220">
    <property type="protein sequence ID" value="OBT97806.1"/>
    <property type="molecule type" value="Genomic_DNA"/>
</dbReference>
<dbReference type="GeneID" id="28838500"/>
<accession>A0A1B8GPN5</accession>
<evidence type="ECO:0000256" key="1">
    <source>
        <dbReference type="SAM" id="SignalP"/>
    </source>
</evidence>
<dbReference type="Gene3D" id="1.10.530.10">
    <property type="match status" value="1"/>
</dbReference>
<reference evidence="4" key="2">
    <citation type="journal article" date="2018" name="Nat. Commun.">
        <title>Extreme sensitivity to ultraviolet light in the fungal pathogen causing white-nose syndrome of bats.</title>
        <authorList>
            <person name="Palmer J.M."/>
            <person name="Drees K.P."/>
            <person name="Foster J.T."/>
            <person name="Lindner D.L."/>
        </authorList>
    </citation>
    <scope>NUCLEOTIDE SEQUENCE [LARGE SCALE GENOMIC DNA]</scope>
    <source>
        <strain evidence="4">UAMH 10579</strain>
    </source>
</reference>
<dbReference type="SUPFAM" id="SSF53955">
    <property type="entry name" value="Lysozyme-like"/>
    <property type="match status" value="1"/>
</dbReference>
<dbReference type="InterPro" id="IPR008258">
    <property type="entry name" value="Transglycosylase_SLT_dom_1"/>
</dbReference>
<evidence type="ECO:0000313" key="4">
    <source>
        <dbReference type="Proteomes" id="UP000091956"/>
    </source>
</evidence>
<organism evidence="3 4">
    <name type="scientific">Pseudogymnoascus verrucosus</name>
    <dbReference type="NCBI Taxonomy" id="342668"/>
    <lineage>
        <taxon>Eukaryota</taxon>
        <taxon>Fungi</taxon>
        <taxon>Dikarya</taxon>
        <taxon>Ascomycota</taxon>
        <taxon>Pezizomycotina</taxon>
        <taxon>Leotiomycetes</taxon>
        <taxon>Thelebolales</taxon>
        <taxon>Thelebolaceae</taxon>
        <taxon>Pseudogymnoascus</taxon>
    </lineage>
</organism>
<dbReference type="Proteomes" id="UP000091956">
    <property type="component" value="Unassembled WGS sequence"/>
</dbReference>
<dbReference type="RefSeq" id="XP_018131539.1">
    <property type="nucleotide sequence ID" value="XM_018274580.1"/>
</dbReference>
<proteinExistence type="predicted"/>
<sequence>MFVTYMSILCLALSPAIAAPLDQSSSLAQQSPASWRNDGSLVGGGAKSFAVLVSDPANAKVTNNQAVTITDSGTAGSDNHLTNCGPASAYPRYGTGGVWMNYPDMFNKNKQSMRNNGATDEEIGRIYNSINTIAAASLVDRRVILAVIMQESHGNPRVGSTTSHDGVGNPGLMQSHQGVTCFGQAAPCPQSIIDQMVRDGTQGTSSGDGLVQGINIFGNVYEALRYYNSGNVDKSNLCLGGATASYVADVASRLTGWVN</sequence>
<dbReference type="AlphaFoldDB" id="A0A1B8GPN5"/>
<protein>
    <recommendedName>
        <fullName evidence="2">Transglycosylase SLT domain-containing protein</fullName>
    </recommendedName>
</protein>
<dbReference type="OrthoDB" id="1193027at2759"/>
<evidence type="ECO:0000259" key="2">
    <source>
        <dbReference type="Pfam" id="PF01464"/>
    </source>
</evidence>
<keyword evidence="1" id="KW-0732">Signal</keyword>
<feature type="chain" id="PRO_5008608815" description="Transglycosylase SLT domain-containing protein" evidence="1">
    <location>
        <begin position="19"/>
        <end position="259"/>
    </location>
</feature>
<feature type="domain" description="Transglycosylase SLT" evidence="2">
    <location>
        <begin position="130"/>
        <end position="174"/>
    </location>
</feature>
<reference evidence="3 4" key="1">
    <citation type="submission" date="2016-03" db="EMBL/GenBank/DDBJ databases">
        <title>Comparative genomics of Pseudogymnoascus destructans, the fungus causing white-nose syndrome of bats.</title>
        <authorList>
            <person name="Palmer J.M."/>
            <person name="Drees K.P."/>
            <person name="Foster J.T."/>
            <person name="Lindner D.L."/>
        </authorList>
    </citation>
    <scope>NUCLEOTIDE SEQUENCE [LARGE SCALE GENOMIC DNA]</scope>
    <source>
        <strain evidence="3 4">UAMH 10579</strain>
    </source>
</reference>
<dbReference type="InterPro" id="IPR023346">
    <property type="entry name" value="Lysozyme-like_dom_sf"/>
</dbReference>
<name>A0A1B8GPN5_9PEZI</name>
<keyword evidence="4" id="KW-1185">Reference proteome</keyword>